<evidence type="ECO:0000259" key="5">
    <source>
        <dbReference type="PROSITE" id="PS51077"/>
    </source>
</evidence>
<keyword evidence="2" id="KW-0238">DNA-binding</keyword>
<dbReference type="EMBL" id="JAZEWV010000024">
    <property type="protein sequence ID" value="MEE4545057.1"/>
    <property type="molecule type" value="Genomic_DNA"/>
</dbReference>
<evidence type="ECO:0000313" key="7">
    <source>
        <dbReference type="EMBL" id="MEE4545057.1"/>
    </source>
</evidence>
<organism evidence="7 8">
    <name type="scientific">Actinacidiphila polyblastidii</name>
    <dbReference type="NCBI Taxonomy" id="3110430"/>
    <lineage>
        <taxon>Bacteria</taxon>
        <taxon>Bacillati</taxon>
        <taxon>Actinomycetota</taxon>
        <taxon>Actinomycetes</taxon>
        <taxon>Kitasatosporales</taxon>
        <taxon>Streptomycetaceae</taxon>
        <taxon>Actinacidiphila</taxon>
    </lineage>
</organism>
<feature type="domain" description="IclR-ED" evidence="6">
    <location>
        <begin position="78"/>
        <end position="261"/>
    </location>
</feature>
<dbReference type="InterPro" id="IPR036388">
    <property type="entry name" value="WH-like_DNA-bd_sf"/>
</dbReference>
<dbReference type="SUPFAM" id="SSF55781">
    <property type="entry name" value="GAF domain-like"/>
    <property type="match status" value="1"/>
</dbReference>
<dbReference type="PANTHER" id="PTHR30136">
    <property type="entry name" value="HELIX-TURN-HELIX TRANSCRIPTIONAL REGULATOR, ICLR FAMILY"/>
    <property type="match status" value="1"/>
</dbReference>
<keyword evidence="8" id="KW-1185">Reference proteome</keyword>
<dbReference type="SUPFAM" id="SSF46785">
    <property type="entry name" value="Winged helix' DNA-binding domain"/>
    <property type="match status" value="1"/>
</dbReference>
<sequence>MTKMVNTRAGEQGRAKGPIDKAMDVLEALVEPGGPHRLGDLAARTGLTKPTVHRHLQTMAEVGFAQAVDGGRYQAGPRLLGLAAAALHDDRGLRLARPVLAELHRRTGRLASYAVRHGDDAVHLEHSEAPPEFRMEVPSGSRTPLYLSGLGLAMLSALPPRECADVLDAAPPHTWAAHPLGGPDGVRAALREAAERGYAVDDGYGEPDVRALAAPVLDRSGRVVGALGVSGLTFTLDDESMLLFGPMVRAAARAVSAGLGGPAPALGVAGRGAERSAGPDGGRA</sequence>
<dbReference type="InterPro" id="IPR029016">
    <property type="entry name" value="GAF-like_dom_sf"/>
</dbReference>
<keyword evidence="1" id="KW-0805">Transcription regulation</keyword>
<dbReference type="InterPro" id="IPR036390">
    <property type="entry name" value="WH_DNA-bd_sf"/>
</dbReference>
<dbReference type="CDD" id="cd00090">
    <property type="entry name" value="HTH_ARSR"/>
    <property type="match status" value="1"/>
</dbReference>
<name>A0ABU7PGW7_9ACTN</name>
<dbReference type="Gene3D" id="1.10.10.10">
    <property type="entry name" value="Winged helix-like DNA-binding domain superfamily/Winged helix DNA-binding domain"/>
    <property type="match status" value="1"/>
</dbReference>
<dbReference type="InterPro" id="IPR050707">
    <property type="entry name" value="HTH_MetabolicPath_Reg"/>
</dbReference>
<dbReference type="RefSeq" id="WP_330798358.1">
    <property type="nucleotide sequence ID" value="NZ_JAZEWV010000024.1"/>
</dbReference>
<protein>
    <submittedName>
        <fullName evidence="7">IclR family transcriptional regulator</fullName>
    </submittedName>
</protein>
<comment type="caution">
    <text evidence="7">The sequence shown here is derived from an EMBL/GenBank/DDBJ whole genome shotgun (WGS) entry which is preliminary data.</text>
</comment>
<feature type="region of interest" description="Disordered" evidence="4">
    <location>
        <begin position="265"/>
        <end position="284"/>
    </location>
</feature>
<dbReference type="InterPro" id="IPR005471">
    <property type="entry name" value="Tscrpt_reg_IclR_N"/>
</dbReference>
<evidence type="ECO:0000313" key="8">
    <source>
        <dbReference type="Proteomes" id="UP001344658"/>
    </source>
</evidence>
<evidence type="ECO:0000256" key="2">
    <source>
        <dbReference type="ARBA" id="ARBA00023125"/>
    </source>
</evidence>
<keyword evidence="3" id="KW-0804">Transcription</keyword>
<dbReference type="Pfam" id="PF01614">
    <property type="entry name" value="IclR_C"/>
    <property type="match status" value="1"/>
</dbReference>
<gene>
    <name evidence="7" type="ORF">V2S66_24205</name>
</gene>
<accession>A0ABU7PGW7</accession>
<dbReference type="Proteomes" id="UP001344658">
    <property type="component" value="Unassembled WGS sequence"/>
</dbReference>
<dbReference type="PROSITE" id="PS51077">
    <property type="entry name" value="HTH_ICLR"/>
    <property type="match status" value="1"/>
</dbReference>
<proteinExistence type="predicted"/>
<reference evidence="7 8" key="1">
    <citation type="submission" date="2023-12" db="EMBL/GenBank/DDBJ databases">
        <title>Streptomyces sp. V4-01.</title>
        <authorList>
            <person name="Somphong A."/>
            <person name="Phongsopitanun W."/>
        </authorList>
    </citation>
    <scope>NUCLEOTIDE SEQUENCE [LARGE SCALE GENOMIC DNA]</scope>
    <source>
        <strain evidence="7 8">V4-01</strain>
    </source>
</reference>
<evidence type="ECO:0000256" key="4">
    <source>
        <dbReference type="SAM" id="MobiDB-lite"/>
    </source>
</evidence>
<evidence type="ECO:0000259" key="6">
    <source>
        <dbReference type="PROSITE" id="PS51078"/>
    </source>
</evidence>
<dbReference type="InterPro" id="IPR014757">
    <property type="entry name" value="Tscrpt_reg_IclR_C"/>
</dbReference>
<dbReference type="InterPro" id="IPR011991">
    <property type="entry name" value="ArsR-like_HTH"/>
</dbReference>
<dbReference type="PANTHER" id="PTHR30136:SF24">
    <property type="entry name" value="HTH-TYPE TRANSCRIPTIONAL REPRESSOR ALLR"/>
    <property type="match status" value="1"/>
</dbReference>
<evidence type="ECO:0000256" key="3">
    <source>
        <dbReference type="ARBA" id="ARBA00023163"/>
    </source>
</evidence>
<dbReference type="PROSITE" id="PS51078">
    <property type="entry name" value="ICLR_ED"/>
    <property type="match status" value="1"/>
</dbReference>
<evidence type="ECO:0000256" key="1">
    <source>
        <dbReference type="ARBA" id="ARBA00023015"/>
    </source>
</evidence>
<dbReference type="SMART" id="SM00346">
    <property type="entry name" value="HTH_ICLR"/>
    <property type="match status" value="1"/>
</dbReference>
<dbReference type="Pfam" id="PF09339">
    <property type="entry name" value="HTH_IclR"/>
    <property type="match status" value="1"/>
</dbReference>
<dbReference type="Gene3D" id="3.30.450.40">
    <property type="match status" value="1"/>
</dbReference>
<feature type="domain" description="HTH iclR-type" evidence="5">
    <location>
        <begin position="16"/>
        <end position="77"/>
    </location>
</feature>